<evidence type="ECO:0000259" key="2">
    <source>
        <dbReference type="Pfam" id="PF07331"/>
    </source>
</evidence>
<feature type="transmembrane region" description="Helical" evidence="1">
    <location>
        <begin position="127"/>
        <end position="146"/>
    </location>
</feature>
<organism evidence="3 4">
    <name type="scientific">Methylorubrum populi</name>
    <dbReference type="NCBI Taxonomy" id="223967"/>
    <lineage>
        <taxon>Bacteria</taxon>
        <taxon>Pseudomonadati</taxon>
        <taxon>Pseudomonadota</taxon>
        <taxon>Alphaproteobacteria</taxon>
        <taxon>Hyphomicrobiales</taxon>
        <taxon>Methylobacteriaceae</taxon>
        <taxon>Methylorubrum</taxon>
    </lineage>
</organism>
<sequence length="165" mass="18049">MTEASPPLAERGLSRRAVEIVVALLLLGLAALALWDSYARGAGWDNGPENGFFPARVAAILGVAAIAALVSALRREDSIFVTYGQLRLVAQVFVPLFLYLLGIAFLGIYLSSALFMALFMLTLGSFRWWQTVLAAVLVPLVTFWVFEQQFRVPLPKGPIEAFVGY</sequence>
<proteinExistence type="predicted"/>
<keyword evidence="1" id="KW-1133">Transmembrane helix</keyword>
<protein>
    <recommendedName>
        <fullName evidence="2">DUF1468 domain-containing protein</fullName>
    </recommendedName>
</protein>
<evidence type="ECO:0000256" key="1">
    <source>
        <dbReference type="SAM" id="Phobius"/>
    </source>
</evidence>
<keyword evidence="1" id="KW-0812">Transmembrane</keyword>
<feature type="domain" description="DUF1468" evidence="2">
    <location>
        <begin position="21"/>
        <end position="155"/>
    </location>
</feature>
<reference evidence="3 4" key="1">
    <citation type="journal article" date="2016" name="Genome Announc.">
        <title>Complete Genome Sequence of Methylobacterium populi P-1M, Isolated from Pink-Pigmented Household Biofilm.</title>
        <authorList>
            <person name="Morohoshi T."/>
            <person name="Ikeda T."/>
        </authorList>
    </citation>
    <scope>NUCLEOTIDE SEQUENCE [LARGE SCALE GENOMIC DNA]</scope>
    <source>
        <strain evidence="3 4">P-1M</strain>
    </source>
</reference>
<dbReference type="EMBL" id="AP014809">
    <property type="protein sequence ID" value="BAU89929.1"/>
    <property type="molecule type" value="Genomic_DNA"/>
</dbReference>
<dbReference type="AlphaFoldDB" id="A0A160PAY6"/>
<feature type="transmembrane region" description="Helical" evidence="1">
    <location>
        <begin position="55"/>
        <end position="73"/>
    </location>
</feature>
<gene>
    <name evidence="3" type="ORF">MPPM_1324</name>
</gene>
<dbReference type="RefSeq" id="WP_096484345.1">
    <property type="nucleotide sequence ID" value="NZ_AP014809.1"/>
</dbReference>
<dbReference type="InterPro" id="IPR009936">
    <property type="entry name" value="DUF1468"/>
</dbReference>
<dbReference type="Proteomes" id="UP000218288">
    <property type="component" value="Chromosome"/>
</dbReference>
<feature type="transmembrane region" description="Helical" evidence="1">
    <location>
        <begin position="17"/>
        <end position="35"/>
    </location>
</feature>
<keyword evidence="1" id="KW-0472">Membrane</keyword>
<dbReference type="Pfam" id="PF07331">
    <property type="entry name" value="TctB"/>
    <property type="match status" value="1"/>
</dbReference>
<evidence type="ECO:0000313" key="4">
    <source>
        <dbReference type="Proteomes" id="UP000218288"/>
    </source>
</evidence>
<name>A0A160PAY6_9HYPH</name>
<feature type="transmembrane region" description="Helical" evidence="1">
    <location>
        <begin position="93"/>
        <end position="121"/>
    </location>
</feature>
<evidence type="ECO:0000313" key="3">
    <source>
        <dbReference type="EMBL" id="BAU89929.1"/>
    </source>
</evidence>
<dbReference type="OrthoDB" id="6183775at2"/>
<accession>A0A160PAY6</accession>